<dbReference type="InterPro" id="IPR025714">
    <property type="entry name" value="Methyltranfer_dom"/>
</dbReference>
<protein>
    <submittedName>
        <fullName evidence="2">Class I SAM-dependent methyltransferase</fullName>
        <ecNumber evidence="2">2.1.1.222</ecNumber>
        <ecNumber evidence="2">2.1.1.64</ecNumber>
    </submittedName>
</protein>
<dbReference type="CDD" id="cd02440">
    <property type="entry name" value="AdoMet_MTases"/>
    <property type="match status" value="1"/>
</dbReference>
<dbReference type="RefSeq" id="WP_020515716.1">
    <property type="nucleotide sequence ID" value="NZ_JBIAZU010000003.1"/>
</dbReference>
<dbReference type="EC" id="2.1.1.222" evidence="2"/>
<comment type="caution">
    <text evidence="2">The sequence shown here is derived from an EMBL/GenBank/DDBJ whole genome shotgun (WGS) entry which is preliminary data.</text>
</comment>
<dbReference type="InterPro" id="IPR029063">
    <property type="entry name" value="SAM-dependent_MTases_sf"/>
</dbReference>
<dbReference type="EC" id="2.1.1.64" evidence="2"/>
<dbReference type="Pfam" id="PF13847">
    <property type="entry name" value="Methyltransf_31"/>
    <property type="match status" value="1"/>
</dbReference>
<proteinExistence type="predicted"/>
<evidence type="ECO:0000259" key="1">
    <source>
        <dbReference type="Pfam" id="PF13847"/>
    </source>
</evidence>
<gene>
    <name evidence="2" type="ORF">ACFY35_16685</name>
</gene>
<dbReference type="SUPFAM" id="SSF53335">
    <property type="entry name" value="S-adenosyl-L-methionine-dependent methyltransferases"/>
    <property type="match status" value="1"/>
</dbReference>
<feature type="domain" description="Methyltransferase" evidence="1">
    <location>
        <begin position="37"/>
        <end position="146"/>
    </location>
</feature>
<evidence type="ECO:0000313" key="2">
    <source>
        <dbReference type="EMBL" id="MFF5291079.1"/>
    </source>
</evidence>
<dbReference type="EMBL" id="JBIAZU010000003">
    <property type="protein sequence ID" value="MFF5291079.1"/>
    <property type="molecule type" value="Genomic_DNA"/>
</dbReference>
<keyword evidence="2" id="KW-0489">Methyltransferase</keyword>
<dbReference type="Proteomes" id="UP001602245">
    <property type="component" value="Unassembled WGS sequence"/>
</dbReference>
<sequence length="267" mass="28284">MTYPFADRVAEDQRLVAQGQVFDPLTRRLLERAGLAPGMRVLDLGSGAGNVARLAAELVGPRGAVVGVERDPAAVELARRRTDAPNIEYRVGDVQTLDGIEPGFDAVTGRLVLMYLPDPVTALRQAASRLRPGGVICVHEADLAYLPATPLTPGWAEAHGYFLAALEKAGIERRLGLTLFTMFRVAGLPAPDLLVELFAAGGPEAPAWAWANVISATVPLMELHGVATRADVDPPTLADRLLAETLVADGCVLGPPMFGAWASVPAR</sequence>
<name>A0ABW6WCQ4_9ACTN</name>
<accession>A0ABW6WCQ4</accession>
<keyword evidence="3" id="KW-1185">Reference proteome</keyword>
<dbReference type="GO" id="GO:0061542">
    <property type="term" value="F:3-demethylubiquinol 3-O-methyltransferase activity"/>
    <property type="evidence" value="ECO:0007669"/>
    <property type="project" value="UniProtKB-EC"/>
</dbReference>
<evidence type="ECO:0000313" key="3">
    <source>
        <dbReference type="Proteomes" id="UP001602245"/>
    </source>
</evidence>
<dbReference type="GO" id="GO:0102208">
    <property type="term" value="F:2-polyprenyl-6-hydroxyphenol methylase activity"/>
    <property type="evidence" value="ECO:0007669"/>
    <property type="project" value="UniProtKB-EC"/>
</dbReference>
<dbReference type="PANTHER" id="PTHR43861">
    <property type="entry name" value="TRANS-ACONITATE 2-METHYLTRANSFERASE-RELATED"/>
    <property type="match status" value="1"/>
</dbReference>
<reference evidence="2 3" key="1">
    <citation type="submission" date="2024-10" db="EMBL/GenBank/DDBJ databases">
        <title>The Natural Products Discovery Center: Release of the First 8490 Sequenced Strains for Exploring Actinobacteria Biosynthetic Diversity.</title>
        <authorList>
            <person name="Kalkreuter E."/>
            <person name="Kautsar S.A."/>
            <person name="Yang D."/>
            <person name="Bader C.D."/>
            <person name="Teijaro C.N."/>
            <person name="Fluegel L."/>
            <person name="Davis C.M."/>
            <person name="Simpson J.R."/>
            <person name="Lauterbach L."/>
            <person name="Steele A.D."/>
            <person name="Gui C."/>
            <person name="Meng S."/>
            <person name="Li G."/>
            <person name="Viehrig K."/>
            <person name="Ye F."/>
            <person name="Su P."/>
            <person name="Kiefer A.F."/>
            <person name="Nichols A."/>
            <person name="Cepeda A.J."/>
            <person name="Yan W."/>
            <person name="Fan B."/>
            <person name="Jiang Y."/>
            <person name="Adhikari A."/>
            <person name="Zheng C.-J."/>
            <person name="Schuster L."/>
            <person name="Cowan T.M."/>
            <person name="Smanski M.J."/>
            <person name="Chevrette M.G."/>
            <person name="De Carvalho L.P.S."/>
            <person name="Shen B."/>
        </authorList>
    </citation>
    <scope>NUCLEOTIDE SEQUENCE [LARGE SCALE GENOMIC DNA]</scope>
    <source>
        <strain evidence="2 3">NPDC000087</strain>
    </source>
</reference>
<keyword evidence="2" id="KW-0808">Transferase</keyword>
<dbReference type="GO" id="GO:0032259">
    <property type="term" value="P:methylation"/>
    <property type="evidence" value="ECO:0007669"/>
    <property type="project" value="UniProtKB-KW"/>
</dbReference>
<dbReference type="Gene3D" id="3.40.50.150">
    <property type="entry name" value="Vaccinia Virus protein VP39"/>
    <property type="match status" value="1"/>
</dbReference>
<organism evidence="2 3">
    <name type="scientific">Paractinoplanes globisporus</name>
    <dbReference type="NCBI Taxonomy" id="113565"/>
    <lineage>
        <taxon>Bacteria</taxon>
        <taxon>Bacillati</taxon>
        <taxon>Actinomycetota</taxon>
        <taxon>Actinomycetes</taxon>
        <taxon>Micromonosporales</taxon>
        <taxon>Micromonosporaceae</taxon>
        <taxon>Paractinoplanes</taxon>
    </lineage>
</organism>